<organism evidence="1 2">
    <name type="scientific">Patiriisocius marinus</name>
    <dbReference type="NCBI Taxonomy" id="1397112"/>
    <lineage>
        <taxon>Bacteria</taxon>
        <taxon>Pseudomonadati</taxon>
        <taxon>Bacteroidota</taxon>
        <taxon>Flavobacteriia</taxon>
        <taxon>Flavobacteriales</taxon>
        <taxon>Flavobacteriaceae</taxon>
        <taxon>Patiriisocius</taxon>
    </lineage>
</organism>
<keyword evidence="2" id="KW-1185">Reference proteome</keyword>
<gene>
    <name evidence="1" type="ORF">ULMA_29190</name>
</gene>
<dbReference type="EMBL" id="BKCG01000010">
    <property type="protein sequence ID" value="GER60811.1"/>
    <property type="molecule type" value="Genomic_DNA"/>
</dbReference>
<proteinExistence type="predicted"/>
<accession>A0A5J4J4U1</accession>
<evidence type="ECO:0000313" key="1">
    <source>
        <dbReference type="EMBL" id="GER60811.1"/>
    </source>
</evidence>
<dbReference type="RefSeq" id="WP_151675237.1">
    <property type="nucleotide sequence ID" value="NZ_BKCG01000010.1"/>
</dbReference>
<dbReference type="Proteomes" id="UP000326509">
    <property type="component" value="Unassembled WGS sequence"/>
</dbReference>
<reference evidence="1 2" key="1">
    <citation type="submission" date="2019-08" db="EMBL/GenBank/DDBJ databases">
        <title>Draft genome sequence of Ulvibacter marinus type strain NBRC 109484.</title>
        <authorList>
            <person name="Kawano K."/>
            <person name="Ushijima N."/>
            <person name="Kihara M."/>
            <person name="Itoh H."/>
        </authorList>
    </citation>
    <scope>NUCLEOTIDE SEQUENCE [LARGE SCALE GENOMIC DNA]</scope>
    <source>
        <strain evidence="1 2">NBRC 109484</strain>
    </source>
</reference>
<protein>
    <submittedName>
        <fullName evidence="1">Uncharacterized protein</fullName>
    </submittedName>
</protein>
<evidence type="ECO:0000313" key="2">
    <source>
        <dbReference type="Proteomes" id="UP000326509"/>
    </source>
</evidence>
<name>A0A5J4J4U1_9FLAO</name>
<dbReference type="AlphaFoldDB" id="A0A5J4J4U1"/>
<comment type="caution">
    <text evidence="1">The sequence shown here is derived from an EMBL/GenBank/DDBJ whole genome shotgun (WGS) entry which is preliminary data.</text>
</comment>
<sequence>MDKTILDEIGFDTSSDFDGWHTNVYGAHKISKHFPSYIETKYTFDKSQNFSEYKLVNEYYEMADSLPKIKKFDDYLAYLSDKDVYIVVALKDAASKHLANKLEVLGATTNWDYNEKYSYVGLFNPAKNFSEELIKPHSINKKFPIKTNRPFSAEISSAAKISSDFSKITINQRGDILKNKVKRGLNFVIFNANMDSVLDVANFDTYKEANPERQ</sequence>
<dbReference type="OrthoDB" id="9796702at2"/>